<evidence type="ECO:0000256" key="4">
    <source>
        <dbReference type="ARBA" id="ARBA00022723"/>
    </source>
</evidence>
<keyword evidence="4" id="KW-0479">Metal-binding</keyword>
<feature type="domain" description="Reverse transcriptase" evidence="9">
    <location>
        <begin position="44"/>
        <end position="278"/>
    </location>
</feature>
<gene>
    <name evidence="10" type="ORF">EAS62_18800</name>
</gene>
<evidence type="ECO:0000256" key="3">
    <source>
        <dbReference type="ARBA" id="ARBA00022695"/>
    </source>
</evidence>
<evidence type="ECO:0000256" key="7">
    <source>
        <dbReference type="ARBA" id="ARBA00034120"/>
    </source>
</evidence>
<comment type="catalytic activity">
    <reaction evidence="8">
        <text>DNA(n) + a 2'-deoxyribonucleoside 5'-triphosphate = DNA(n+1) + diphosphate</text>
        <dbReference type="Rhea" id="RHEA:22508"/>
        <dbReference type="Rhea" id="RHEA-COMP:17339"/>
        <dbReference type="Rhea" id="RHEA-COMP:17340"/>
        <dbReference type="ChEBI" id="CHEBI:33019"/>
        <dbReference type="ChEBI" id="CHEBI:61560"/>
        <dbReference type="ChEBI" id="CHEBI:173112"/>
        <dbReference type="EC" id="2.7.7.49"/>
    </reaction>
</comment>
<dbReference type="PROSITE" id="PS50878">
    <property type="entry name" value="RT_POL"/>
    <property type="match status" value="1"/>
</dbReference>
<keyword evidence="2" id="KW-0808">Transferase</keyword>
<evidence type="ECO:0000256" key="1">
    <source>
        <dbReference type="ARBA" id="ARBA00012493"/>
    </source>
</evidence>
<reference evidence="10 11" key="1">
    <citation type="submission" date="2018-10" db="EMBL/GenBank/DDBJ databases">
        <title>Bradyrhizobium sp. nov., isolated from effective nodules of peanut in China.</title>
        <authorList>
            <person name="Li Y."/>
        </authorList>
    </citation>
    <scope>NUCLEOTIDE SEQUENCE [LARGE SCALE GENOMIC DNA]</scope>
    <source>
        <strain evidence="10 11">CCBAU 51781</strain>
    </source>
</reference>
<accession>A0ABY0DIY5</accession>
<evidence type="ECO:0000256" key="6">
    <source>
        <dbReference type="ARBA" id="ARBA00022918"/>
    </source>
</evidence>
<evidence type="ECO:0000256" key="2">
    <source>
        <dbReference type="ARBA" id="ARBA00022679"/>
    </source>
</evidence>
<dbReference type="EMBL" id="RDRA01000010">
    <property type="protein sequence ID" value="RXG93607.1"/>
    <property type="molecule type" value="Genomic_DNA"/>
</dbReference>
<comment type="caution">
    <text evidence="10">The sequence shown here is derived from an EMBL/GenBank/DDBJ whole genome shotgun (WGS) entry which is preliminary data.</text>
</comment>
<keyword evidence="11" id="KW-1185">Reference proteome</keyword>
<organism evidence="10 11">
    <name type="scientific">Bradyrhizobium zhanjiangense</name>
    <dbReference type="NCBI Taxonomy" id="1325107"/>
    <lineage>
        <taxon>Bacteria</taxon>
        <taxon>Pseudomonadati</taxon>
        <taxon>Pseudomonadota</taxon>
        <taxon>Alphaproteobacteria</taxon>
        <taxon>Hyphomicrobiales</taxon>
        <taxon>Nitrobacteraceae</taxon>
        <taxon>Bradyrhizobium</taxon>
    </lineage>
</organism>
<sequence length="595" mass="66779">MLGDRVGVPVSPFILGGRVSLLLKLKTAKSLDDVASLLGYQPQGLTYILYKIPDSAKYTTFTIAKRSGGLREIKAPIPHLKTLQRRLANLLNSCLVEIENAGERRRPISHGFVPSLSIITNASVHKGRRYVLNLDLEQFFPSINFGRVRGVLIRDKRFELDPKVATVVAQIACHENNLPQGSPCSPVLSNIVGRLLDIRLVRFARQHKCTYSRYVDDITFSTNRTAFPTELAVHQESGDWDLSQSLVSEIERAGFRVHARKTRMQVRGSRQLTTGLLVNEKVNVRPEYYRTTRSMCAALFNKGTYYEMKPAALAGGNAGDAAIKQFANSLDLLEGRLGYIYHVRDTVDRRESAEKKKNSTATRKLFHKFLFYKNFVALKKPLIITEGKTDSIYLRCAIRSLSSFHGKLTIDRGSKPRLSVSFLNFTSTVHDVLQLGGGTGDFKFLMLRYKQLLTEFKHAPLVHPVILLIDNDDGAKEIFGVAKQLGITDVSLTSKAAFYRICANLYLIKTPEGTDQNPKTCIEDLFDSFVRNTLLGGKSFDPDKKHNEDGKYGKAHFAEKVIRPQAADIDFSKFEMLLDRIVAVIEDYAPVSKDI</sequence>
<proteinExistence type="inferred from homology"/>
<dbReference type="InterPro" id="IPR053543">
    <property type="entry name" value="Bacterial_RT"/>
</dbReference>
<evidence type="ECO:0000256" key="8">
    <source>
        <dbReference type="ARBA" id="ARBA00048173"/>
    </source>
</evidence>
<name>A0ABY0DIY5_9BRAD</name>
<keyword evidence="5" id="KW-0460">Magnesium</keyword>
<dbReference type="PANTHER" id="PTHR34047">
    <property type="entry name" value="NUCLEAR INTRON MATURASE 1, MITOCHONDRIAL-RELATED"/>
    <property type="match status" value="1"/>
</dbReference>
<dbReference type="InterPro" id="IPR000477">
    <property type="entry name" value="RT_dom"/>
</dbReference>
<dbReference type="PRINTS" id="PR00866">
    <property type="entry name" value="RNADNAPOLMS"/>
</dbReference>
<comment type="similarity">
    <text evidence="7">Belongs to the bacterial reverse transcriptase family.</text>
</comment>
<dbReference type="Proteomes" id="UP000289946">
    <property type="component" value="Unassembled WGS sequence"/>
</dbReference>
<dbReference type="CDD" id="cd03487">
    <property type="entry name" value="RT_Bac_retron_II"/>
    <property type="match status" value="1"/>
</dbReference>
<dbReference type="InterPro" id="IPR051083">
    <property type="entry name" value="GrpII_Intron_Splice-Mob/Def"/>
</dbReference>
<keyword evidence="3" id="KW-0548">Nucleotidyltransferase</keyword>
<evidence type="ECO:0000313" key="11">
    <source>
        <dbReference type="Proteomes" id="UP000289946"/>
    </source>
</evidence>
<evidence type="ECO:0000313" key="10">
    <source>
        <dbReference type="EMBL" id="RXG93607.1"/>
    </source>
</evidence>
<keyword evidence="6 10" id="KW-0695">RNA-directed DNA polymerase</keyword>
<dbReference type="NCBIfam" id="NF038237">
    <property type="entry name" value="retron_Ec67_fus"/>
    <property type="match status" value="1"/>
</dbReference>
<dbReference type="EC" id="2.7.7.49" evidence="1"/>
<evidence type="ECO:0000256" key="5">
    <source>
        <dbReference type="ARBA" id="ARBA00022842"/>
    </source>
</evidence>
<protein>
    <recommendedName>
        <fullName evidence="1">RNA-directed DNA polymerase</fullName>
        <ecNumber evidence="1">2.7.7.49</ecNumber>
    </recommendedName>
</protein>
<dbReference type="GO" id="GO:0003964">
    <property type="term" value="F:RNA-directed DNA polymerase activity"/>
    <property type="evidence" value="ECO:0007669"/>
    <property type="project" value="UniProtKB-KW"/>
</dbReference>
<dbReference type="Pfam" id="PF00078">
    <property type="entry name" value="RVT_1"/>
    <property type="match status" value="1"/>
</dbReference>
<dbReference type="PANTHER" id="PTHR34047:SF7">
    <property type="entry name" value="RNA-DIRECTED DNA POLYMERASE"/>
    <property type="match status" value="1"/>
</dbReference>
<evidence type="ECO:0000259" key="9">
    <source>
        <dbReference type="PROSITE" id="PS50878"/>
    </source>
</evidence>
<dbReference type="InterPro" id="IPR000123">
    <property type="entry name" value="Reverse_transcriptase_msDNA"/>
</dbReference>